<feature type="transmembrane region" description="Helical" evidence="1">
    <location>
        <begin position="336"/>
        <end position="359"/>
    </location>
</feature>
<reference evidence="2 3" key="1">
    <citation type="submission" date="2019-10" db="EMBL/GenBank/DDBJ databases">
        <title>New genus of Silvanigrellaceae.</title>
        <authorList>
            <person name="Pitt A."/>
            <person name="Hahn M.W."/>
        </authorList>
    </citation>
    <scope>NUCLEOTIDE SEQUENCE [LARGE SCALE GENOMIC DNA]</scope>
    <source>
        <strain evidence="2 3">33A1-SZDP</strain>
    </source>
</reference>
<accession>A0A833N562</accession>
<dbReference type="Proteomes" id="UP000442694">
    <property type="component" value="Unassembled WGS sequence"/>
</dbReference>
<feature type="transmembrane region" description="Helical" evidence="1">
    <location>
        <begin position="204"/>
        <end position="229"/>
    </location>
</feature>
<feature type="transmembrane region" description="Helical" evidence="1">
    <location>
        <begin position="69"/>
        <end position="89"/>
    </location>
</feature>
<feature type="transmembrane region" description="Helical" evidence="1">
    <location>
        <begin position="6"/>
        <end position="24"/>
    </location>
</feature>
<evidence type="ECO:0000313" key="2">
    <source>
        <dbReference type="EMBL" id="KAB8029852.1"/>
    </source>
</evidence>
<organism evidence="2 3">
    <name type="scientific">Fluviispira multicolorata</name>
    <dbReference type="NCBI Taxonomy" id="2654512"/>
    <lineage>
        <taxon>Bacteria</taxon>
        <taxon>Pseudomonadati</taxon>
        <taxon>Bdellovibrionota</taxon>
        <taxon>Oligoflexia</taxon>
        <taxon>Silvanigrellales</taxon>
        <taxon>Silvanigrellaceae</taxon>
        <taxon>Fluviispira</taxon>
    </lineage>
</organism>
<keyword evidence="1" id="KW-0472">Membrane</keyword>
<dbReference type="InterPro" id="IPR018650">
    <property type="entry name" value="STSV1_Orf64"/>
</dbReference>
<feature type="transmembrane region" description="Helical" evidence="1">
    <location>
        <begin position="119"/>
        <end position="138"/>
    </location>
</feature>
<dbReference type="EMBL" id="WFLN01000007">
    <property type="protein sequence ID" value="KAB8029852.1"/>
    <property type="molecule type" value="Genomic_DNA"/>
</dbReference>
<protein>
    <submittedName>
        <fullName evidence="2">DUF2079 domain-containing protein</fullName>
    </submittedName>
</protein>
<feature type="transmembrane region" description="Helical" evidence="1">
    <location>
        <begin position="371"/>
        <end position="388"/>
    </location>
</feature>
<evidence type="ECO:0000256" key="1">
    <source>
        <dbReference type="SAM" id="Phobius"/>
    </source>
</evidence>
<keyword evidence="1" id="KW-0812">Transmembrane</keyword>
<feature type="transmembrane region" description="Helical" evidence="1">
    <location>
        <begin position="236"/>
        <end position="253"/>
    </location>
</feature>
<name>A0A833N562_9BACT</name>
<feature type="transmembrane region" description="Helical" evidence="1">
    <location>
        <begin position="395"/>
        <end position="415"/>
    </location>
</feature>
<dbReference type="RefSeq" id="WP_152213195.1">
    <property type="nucleotide sequence ID" value="NZ_WFLN01000007.1"/>
</dbReference>
<proteinExistence type="predicted"/>
<comment type="caution">
    <text evidence="2">The sequence shown here is derived from an EMBL/GenBank/DDBJ whole genome shotgun (WGS) entry which is preliminary data.</text>
</comment>
<feature type="transmembrane region" description="Helical" evidence="1">
    <location>
        <begin position="31"/>
        <end position="49"/>
    </location>
</feature>
<feature type="transmembrane region" description="Helical" evidence="1">
    <location>
        <begin position="144"/>
        <end position="166"/>
    </location>
</feature>
<gene>
    <name evidence="2" type="ORF">GCL57_09955</name>
</gene>
<sequence length="521" mass="61498">MNFTFLLYTLMFLIMPLGFILGGGKLFELRNYHYIVISFSILGFIFYKINIIKNSFFSFSEPSKYCKYFLIITSFFAFIFDILSQYYGLSISGIDFSIFEGMLQNSIAGNWGFEDITNIYHFGVHQNWILLLIFPFYYLLPSPILLLIIGALLIWLPGILIIYLVKKLGYNDFIAYLSSIFWWISPFTVQALHGNFYPEFFYPIFIFSIIIFYLEKKYLLLLLFTFLFLCVKEESFLYILGFLMAIFLKNILSKTPIKFPYYILFIILLMILFFVYLNFFITKPYFLNKQNIHEVGYLNAWWGKWGNTPLEIVKSVLFNPLDVFINIFNSSGWKRLYIPLLFIPFLNLEVLFASIPIIFLYGIANGNPSNYSGYYPLVLWCLAVYGLFNKKLIPNWIIIIILFITPLLQPSWLGVERIKWREWNDIMIFKKQMNFNNLYCVHPGLWPYLSSLNLNVKNFYDAKNLNCSPVFSTASNPYPQNIIEMKNLYEKTKKMNCIKYQLGSIVEVKNTKFCKDIINNI</sequence>
<evidence type="ECO:0000313" key="3">
    <source>
        <dbReference type="Proteomes" id="UP000442694"/>
    </source>
</evidence>
<dbReference type="AlphaFoldDB" id="A0A833N562"/>
<feature type="transmembrane region" description="Helical" evidence="1">
    <location>
        <begin position="173"/>
        <end position="192"/>
    </location>
</feature>
<feature type="transmembrane region" description="Helical" evidence="1">
    <location>
        <begin position="259"/>
        <end position="281"/>
    </location>
</feature>
<keyword evidence="1" id="KW-1133">Transmembrane helix</keyword>
<dbReference type="Pfam" id="PF09852">
    <property type="entry name" value="DUF2079"/>
    <property type="match status" value="1"/>
</dbReference>
<keyword evidence="3" id="KW-1185">Reference proteome</keyword>